<dbReference type="EMBL" id="MU859359">
    <property type="protein sequence ID" value="KAK3947392.1"/>
    <property type="molecule type" value="Genomic_DNA"/>
</dbReference>
<dbReference type="AlphaFoldDB" id="A0AAN6NKA1"/>
<dbReference type="Proteomes" id="UP001303222">
    <property type="component" value="Unassembled WGS sequence"/>
</dbReference>
<gene>
    <name evidence="1" type="ORF">QBC32DRAFT_187906</name>
</gene>
<sequence length="241" mass="26719">INVFLASNNLSKEVRQAISDHQMFTNVAWTWSITLAKSNALDQGIASLGQTRPIINRLQALDDLKSDPALKQKGATIPLDNEVDFLACREWRFRQAAAKAHTTLGQANGNDDIPLTQSDQKALANGLSLAAMNESGMLDQKYHGKGKKKKLNYIVKRKRGLSTLDVALFGWEASLALRDSHLGLSIGSSSINRLDIQPYQTHKERSDTLTKLFKISKASVMNMYSLPHLTRFASNPKSELQ</sequence>
<proteinExistence type="predicted"/>
<feature type="non-terminal residue" evidence="1">
    <location>
        <position position="241"/>
    </location>
</feature>
<evidence type="ECO:0000313" key="1">
    <source>
        <dbReference type="EMBL" id="KAK3947392.1"/>
    </source>
</evidence>
<organism evidence="1 2">
    <name type="scientific">Pseudoneurospora amorphoporcata</name>
    <dbReference type="NCBI Taxonomy" id="241081"/>
    <lineage>
        <taxon>Eukaryota</taxon>
        <taxon>Fungi</taxon>
        <taxon>Dikarya</taxon>
        <taxon>Ascomycota</taxon>
        <taxon>Pezizomycotina</taxon>
        <taxon>Sordariomycetes</taxon>
        <taxon>Sordariomycetidae</taxon>
        <taxon>Sordariales</taxon>
        <taxon>Sordariaceae</taxon>
        <taxon>Pseudoneurospora</taxon>
    </lineage>
</organism>
<reference evidence="1" key="2">
    <citation type="submission" date="2023-06" db="EMBL/GenBank/DDBJ databases">
        <authorList>
            <consortium name="Lawrence Berkeley National Laboratory"/>
            <person name="Mondo S.J."/>
            <person name="Hensen N."/>
            <person name="Bonometti L."/>
            <person name="Westerberg I."/>
            <person name="Brannstrom I.O."/>
            <person name="Guillou S."/>
            <person name="Cros-Aarteil S."/>
            <person name="Calhoun S."/>
            <person name="Haridas S."/>
            <person name="Kuo A."/>
            <person name="Pangilinan J."/>
            <person name="Riley R."/>
            <person name="Labutti K."/>
            <person name="Andreopoulos B."/>
            <person name="Lipzen A."/>
            <person name="Chen C."/>
            <person name="Yanf M."/>
            <person name="Daum C."/>
            <person name="Ng V."/>
            <person name="Clum A."/>
            <person name="Steindorff A."/>
            <person name="Ohm R."/>
            <person name="Martin F."/>
            <person name="Silar P."/>
            <person name="Natvig D."/>
            <person name="Lalanne C."/>
            <person name="Gautier V."/>
            <person name="Ament-Velasquez S.L."/>
            <person name="Kruys A."/>
            <person name="Hutchinson M.I."/>
            <person name="Powell A.J."/>
            <person name="Barry K."/>
            <person name="Miller A.N."/>
            <person name="Grigoriev I.V."/>
            <person name="Debuchy R."/>
            <person name="Gladieux P."/>
            <person name="Thoren M.H."/>
            <person name="Johannesson H."/>
        </authorList>
    </citation>
    <scope>NUCLEOTIDE SEQUENCE</scope>
    <source>
        <strain evidence="1">CBS 626.80</strain>
    </source>
</reference>
<evidence type="ECO:0000313" key="2">
    <source>
        <dbReference type="Proteomes" id="UP001303222"/>
    </source>
</evidence>
<reference evidence="1" key="1">
    <citation type="journal article" date="2023" name="Mol. Phylogenet. Evol.">
        <title>Genome-scale phylogeny and comparative genomics of the fungal order Sordariales.</title>
        <authorList>
            <person name="Hensen N."/>
            <person name="Bonometti L."/>
            <person name="Westerberg I."/>
            <person name="Brannstrom I.O."/>
            <person name="Guillou S."/>
            <person name="Cros-Aarteil S."/>
            <person name="Calhoun S."/>
            <person name="Haridas S."/>
            <person name="Kuo A."/>
            <person name="Mondo S."/>
            <person name="Pangilinan J."/>
            <person name="Riley R."/>
            <person name="LaButti K."/>
            <person name="Andreopoulos B."/>
            <person name="Lipzen A."/>
            <person name="Chen C."/>
            <person name="Yan M."/>
            <person name="Daum C."/>
            <person name="Ng V."/>
            <person name="Clum A."/>
            <person name="Steindorff A."/>
            <person name="Ohm R.A."/>
            <person name="Martin F."/>
            <person name="Silar P."/>
            <person name="Natvig D.O."/>
            <person name="Lalanne C."/>
            <person name="Gautier V."/>
            <person name="Ament-Velasquez S.L."/>
            <person name="Kruys A."/>
            <person name="Hutchinson M.I."/>
            <person name="Powell A.J."/>
            <person name="Barry K."/>
            <person name="Miller A.N."/>
            <person name="Grigoriev I.V."/>
            <person name="Debuchy R."/>
            <person name="Gladieux P."/>
            <person name="Hiltunen Thoren M."/>
            <person name="Johannesson H."/>
        </authorList>
    </citation>
    <scope>NUCLEOTIDE SEQUENCE</scope>
    <source>
        <strain evidence="1">CBS 626.80</strain>
    </source>
</reference>
<protein>
    <submittedName>
        <fullName evidence="1">Uncharacterized protein</fullName>
    </submittedName>
</protein>
<comment type="caution">
    <text evidence="1">The sequence shown here is derived from an EMBL/GenBank/DDBJ whole genome shotgun (WGS) entry which is preliminary data.</text>
</comment>
<keyword evidence="2" id="KW-1185">Reference proteome</keyword>
<feature type="non-terminal residue" evidence="1">
    <location>
        <position position="1"/>
    </location>
</feature>
<accession>A0AAN6NKA1</accession>
<name>A0AAN6NKA1_9PEZI</name>